<evidence type="ECO:0000313" key="2">
    <source>
        <dbReference type="EMBL" id="PUB11023.1"/>
    </source>
</evidence>
<protein>
    <recommendedName>
        <fullName evidence="4">TVP38/TMEM64 family membrane protein</fullName>
    </recommendedName>
</protein>
<keyword evidence="1" id="KW-1133">Transmembrane helix</keyword>
<dbReference type="RefSeq" id="WP_108388109.1">
    <property type="nucleotide sequence ID" value="NZ_QBUD01000015.1"/>
</dbReference>
<gene>
    <name evidence="2" type="ORF">C8N45_1154</name>
</gene>
<evidence type="ECO:0008006" key="4">
    <source>
        <dbReference type="Google" id="ProtNLM"/>
    </source>
</evidence>
<feature type="transmembrane region" description="Helical" evidence="1">
    <location>
        <begin position="76"/>
        <end position="100"/>
    </location>
</feature>
<proteinExistence type="predicted"/>
<name>A0A2T6K8I1_9RHOB</name>
<reference evidence="2 3" key="1">
    <citation type="submission" date="2018-04" db="EMBL/GenBank/DDBJ databases">
        <title>Genomic Encyclopedia of Archaeal and Bacterial Type Strains, Phase II (KMG-II): from individual species to whole genera.</title>
        <authorList>
            <person name="Goeker M."/>
        </authorList>
    </citation>
    <scope>NUCLEOTIDE SEQUENCE [LARGE SCALE GENOMIC DNA]</scope>
    <source>
        <strain evidence="2 3">DSM 29955</strain>
    </source>
</reference>
<feature type="transmembrane region" description="Helical" evidence="1">
    <location>
        <begin position="156"/>
        <end position="180"/>
    </location>
</feature>
<keyword evidence="1" id="KW-0812">Transmembrane</keyword>
<dbReference type="AlphaFoldDB" id="A0A2T6K8I1"/>
<comment type="caution">
    <text evidence="2">The sequence shown here is derived from an EMBL/GenBank/DDBJ whole genome shotgun (WGS) entry which is preliminary data.</text>
</comment>
<evidence type="ECO:0000313" key="3">
    <source>
        <dbReference type="Proteomes" id="UP000244523"/>
    </source>
</evidence>
<dbReference type="EMBL" id="QBUD01000015">
    <property type="protein sequence ID" value="PUB11023.1"/>
    <property type="molecule type" value="Genomic_DNA"/>
</dbReference>
<keyword evidence="1" id="KW-0472">Membrane</keyword>
<dbReference type="OrthoDB" id="6369004at2"/>
<feature type="transmembrane region" description="Helical" evidence="1">
    <location>
        <begin position="44"/>
        <end position="64"/>
    </location>
</feature>
<sequence length="212" mass="22269">MATIIRGLLRVAALLALIFFGHEVIAVVSSWLEIKLMPHTEDMLHRSIVAGTIVYVVLMAIPFVPGAEIGLTLLTALGGALAPLVYLATAVSLMTAYLVGRLMPASVLQRGLSAVGLARMAALVGEAATLTDADLQQRLATMTASPFLKSLLRYRYIALALAVNMPGNIVIGGGGGIALMAGLSRMFTPVSFLLTILIAVLPVPLLFYVSAL</sequence>
<dbReference type="Proteomes" id="UP000244523">
    <property type="component" value="Unassembled WGS sequence"/>
</dbReference>
<feature type="transmembrane region" description="Helical" evidence="1">
    <location>
        <begin position="12"/>
        <end position="32"/>
    </location>
</feature>
<organism evidence="2 3">
    <name type="scientific">Yoonia sediminilitoris</name>
    <dbReference type="NCBI Taxonomy" id="1286148"/>
    <lineage>
        <taxon>Bacteria</taxon>
        <taxon>Pseudomonadati</taxon>
        <taxon>Pseudomonadota</taxon>
        <taxon>Alphaproteobacteria</taxon>
        <taxon>Rhodobacterales</taxon>
        <taxon>Paracoccaceae</taxon>
        <taxon>Yoonia</taxon>
    </lineage>
</organism>
<accession>A0A2T6K8I1</accession>
<feature type="transmembrane region" description="Helical" evidence="1">
    <location>
        <begin position="186"/>
        <end position="209"/>
    </location>
</feature>
<keyword evidence="3" id="KW-1185">Reference proteome</keyword>
<evidence type="ECO:0000256" key="1">
    <source>
        <dbReference type="SAM" id="Phobius"/>
    </source>
</evidence>